<dbReference type="SUPFAM" id="SSF57850">
    <property type="entry name" value="RING/U-box"/>
    <property type="match status" value="1"/>
</dbReference>
<dbReference type="EMBL" id="DS113682">
    <property type="protein sequence ID" value="EAX98270.1"/>
    <property type="molecule type" value="Genomic_DNA"/>
</dbReference>
<keyword evidence="1" id="KW-0862">Zinc</keyword>
<feature type="domain" description="RING-type" evidence="2">
    <location>
        <begin position="198"/>
        <end position="232"/>
    </location>
</feature>
<dbReference type="VEuPathDB" id="TrichDB:TVAG_090460"/>
<dbReference type="InterPro" id="IPR001841">
    <property type="entry name" value="Znf_RING"/>
</dbReference>
<dbReference type="PROSITE" id="PS50089">
    <property type="entry name" value="ZF_RING_2"/>
    <property type="match status" value="1"/>
</dbReference>
<dbReference type="KEGG" id="tva:4756067"/>
<accession>A2FA03</accession>
<reference evidence="3" key="2">
    <citation type="journal article" date="2007" name="Science">
        <title>Draft genome sequence of the sexually transmitted pathogen Trichomonas vaginalis.</title>
        <authorList>
            <person name="Carlton J.M."/>
            <person name="Hirt R.P."/>
            <person name="Silva J.C."/>
            <person name="Delcher A.L."/>
            <person name="Schatz M."/>
            <person name="Zhao Q."/>
            <person name="Wortman J.R."/>
            <person name="Bidwell S.L."/>
            <person name="Alsmark U.C.M."/>
            <person name="Besteiro S."/>
            <person name="Sicheritz-Ponten T."/>
            <person name="Noel C.J."/>
            <person name="Dacks J.B."/>
            <person name="Foster P.G."/>
            <person name="Simillion C."/>
            <person name="Van de Peer Y."/>
            <person name="Miranda-Saavedra D."/>
            <person name="Barton G.J."/>
            <person name="Westrop G.D."/>
            <person name="Mueller S."/>
            <person name="Dessi D."/>
            <person name="Fiori P.L."/>
            <person name="Ren Q."/>
            <person name="Paulsen I."/>
            <person name="Zhang H."/>
            <person name="Bastida-Corcuera F.D."/>
            <person name="Simoes-Barbosa A."/>
            <person name="Brown M.T."/>
            <person name="Hayes R.D."/>
            <person name="Mukherjee M."/>
            <person name="Okumura C.Y."/>
            <person name="Schneider R."/>
            <person name="Smith A.J."/>
            <person name="Vanacova S."/>
            <person name="Villalvazo M."/>
            <person name="Haas B.J."/>
            <person name="Pertea M."/>
            <person name="Feldblyum T.V."/>
            <person name="Utterback T.R."/>
            <person name="Shu C.L."/>
            <person name="Osoegawa K."/>
            <person name="de Jong P.J."/>
            <person name="Hrdy I."/>
            <person name="Horvathova L."/>
            <person name="Zubacova Z."/>
            <person name="Dolezal P."/>
            <person name="Malik S.B."/>
            <person name="Logsdon J.M. Jr."/>
            <person name="Henze K."/>
            <person name="Gupta A."/>
            <person name="Wang C.C."/>
            <person name="Dunne R.L."/>
            <person name="Upcroft J.A."/>
            <person name="Upcroft P."/>
            <person name="White O."/>
            <person name="Salzberg S.L."/>
            <person name="Tang P."/>
            <person name="Chiu C.-H."/>
            <person name="Lee Y.-S."/>
            <person name="Embley T.M."/>
            <person name="Coombs G.H."/>
            <person name="Mottram J.C."/>
            <person name="Tachezy J."/>
            <person name="Fraser-Liggett C.M."/>
            <person name="Johnson P.J."/>
        </authorList>
    </citation>
    <scope>NUCLEOTIDE SEQUENCE [LARGE SCALE GENOMIC DNA]</scope>
    <source>
        <strain evidence="3">G3</strain>
    </source>
</reference>
<dbReference type="AlphaFoldDB" id="A2FA03"/>
<keyword evidence="1" id="KW-0479">Metal-binding</keyword>
<name>A2FA03_TRIV3</name>
<organism evidence="3 4">
    <name type="scientific">Trichomonas vaginalis (strain ATCC PRA-98 / G3)</name>
    <dbReference type="NCBI Taxonomy" id="412133"/>
    <lineage>
        <taxon>Eukaryota</taxon>
        <taxon>Metamonada</taxon>
        <taxon>Parabasalia</taxon>
        <taxon>Trichomonadida</taxon>
        <taxon>Trichomonadidae</taxon>
        <taxon>Trichomonas</taxon>
    </lineage>
</organism>
<dbReference type="Proteomes" id="UP000001542">
    <property type="component" value="Unassembled WGS sequence"/>
</dbReference>
<sequence>MAIFDLLGMLLTFLEDEQNRRIAMIPFGLLIYYFTRTKAKLINAGIIVTIIHSISTNKPPLILIKSLLLMILSQSQVNYRPHRLDSSTFYFEIKRYVIIIPAILFTHFVYTPNTPFDIKAFALIIIHFLNLNACYFGKVSMGIILSVVDIYLLPRDIYRVIVYSQKLMYENGLQVSESLFKLTVKDITKAEVELKPRCARCGRPVDLGSCVTTCGHYLHRKCLNGVDRCPMCGTKPLFLPKEKYVTAFEDLQREILML</sequence>
<dbReference type="Gene3D" id="2.10.110.10">
    <property type="entry name" value="Cysteine Rich Protein"/>
    <property type="match status" value="1"/>
</dbReference>
<evidence type="ECO:0000256" key="1">
    <source>
        <dbReference type="PROSITE-ProRule" id="PRU00175"/>
    </source>
</evidence>
<evidence type="ECO:0000313" key="3">
    <source>
        <dbReference type="EMBL" id="EAX98270.1"/>
    </source>
</evidence>
<dbReference type="VEuPathDB" id="TrichDB:TVAGG3_0730090"/>
<dbReference type="InParanoid" id="A2FA03"/>
<proteinExistence type="predicted"/>
<reference evidence="3" key="1">
    <citation type="submission" date="2006-10" db="EMBL/GenBank/DDBJ databases">
        <authorList>
            <person name="Amadeo P."/>
            <person name="Zhao Q."/>
            <person name="Wortman J."/>
            <person name="Fraser-Liggett C."/>
            <person name="Carlton J."/>
        </authorList>
    </citation>
    <scope>NUCLEOTIDE SEQUENCE</scope>
    <source>
        <strain evidence="3">G3</strain>
    </source>
</reference>
<evidence type="ECO:0000313" key="4">
    <source>
        <dbReference type="Proteomes" id="UP000001542"/>
    </source>
</evidence>
<dbReference type="SMART" id="SM00184">
    <property type="entry name" value="RING"/>
    <property type="match status" value="1"/>
</dbReference>
<gene>
    <name evidence="3" type="ORF">TVAG_090460</name>
</gene>
<keyword evidence="4" id="KW-1185">Reference proteome</keyword>
<evidence type="ECO:0000259" key="2">
    <source>
        <dbReference type="PROSITE" id="PS50089"/>
    </source>
</evidence>
<protein>
    <recommendedName>
        <fullName evidence="2">RING-type domain-containing protein</fullName>
    </recommendedName>
</protein>
<dbReference type="RefSeq" id="XP_001311200.1">
    <property type="nucleotide sequence ID" value="XM_001311199.1"/>
</dbReference>
<keyword evidence="1" id="KW-0863">Zinc-finger</keyword>
<dbReference type="GO" id="GO:0008270">
    <property type="term" value="F:zinc ion binding"/>
    <property type="evidence" value="ECO:0007669"/>
    <property type="project" value="UniProtKB-KW"/>
</dbReference>